<dbReference type="CDD" id="cd01303">
    <property type="entry name" value="GDEase"/>
    <property type="match status" value="1"/>
</dbReference>
<organism evidence="9">
    <name type="scientific">hydrothermal vent metagenome</name>
    <dbReference type="NCBI Taxonomy" id="652676"/>
    <lineage>
        <taxon>unclassified sequences</taxon>
        <taxon>metagenomes</taxon>
        <taxon>ecological metagenomes</taxon>
    </lineage>
</organism>
<evidence type="ECO:0000256" key="4">
    <source>
        <dbReference type="ARBA" id="ARBA00012781"/>
    </source>
</evidence>
<dbReference type="AlphaFoldDB" id="A0A160TEB0"/>
<comment type="similarity">
    <text evidence="3">Belongs to the metallo-dependent hydrolases superfamily. ATZ/TRZ family.</text>
</comment>
<dbReference type="EC" id="3.5.4.3" evidence="4"/>
<dbReference type="InterPro" id="IPR032466">
    <property type="entry name" value="Metal_Hydrolase"/>
</dbReference>
<evidence type="ECO:0000259" key="8">
    <source>
        <dbReference type="Pfam" id="PF01979"/>
    </source>
</evidence>
<evidence type="ECO:0000256" key="5">
    <source>
        <dbReference type="ARBA" id="ARBA00022723"/>
    </source>
</evidence>
<dbReference type="SUPFAM" id="SSF51338">
    <property type="entry name" value="Composite domain of metallo-dependent hydrolases"/>
    <property type="match status" value="1"/>
</dbReference>
<dbReference type="PANTHER" id="PTHR11271:SF6">
    <property type="entry name" value="GUANINE DEAMINASE"/>
    <property type="match status" value="1"/>
</dbReference>
<keyword evidence="5" id="KW-0479">Metal-binding</keyword>
<comment type="pathway">
    <text evidence="2">Purine metabolism; guanine degradation; xanthine from guanine: step 1/1.</text>
</comment>
<dbReference type="InterPro" id="IPR051607">
    <property type="entry name" value="Metallo-dep_hydrolases"/>
</dbReference>
<keyword evidence="7" id="KW-0862">Zinc</keyword>
<dbReference type="SUPFAM" id="SSF51556">
    <property type="entry name" value="Metallo-dependent hydrolases"/>
    <property type="match status" value="1"/>
</dbReference>
<name>A0A160TEB0_9ZZZZ</name>
<dbReference type="GO" id="GO:0006147">
    <property type="term" value="P:guanine catabolic process"/>
    <property type="evidence" value="ECO:0007669"/>
    <property type="project" value="UniProtKB-UniPathway"/>
</dbReference>
<dbReference type="InterPro" id="IPR011059">
    <property type="entry name" value="Metal-dep_hydrolase_composite"/>
</dbReference>
<keyword evidence="6 9" id="KW-0378">Hydrolase</keyword>
<dbReference type="Pfam" id="PF01979">
    <property type="entry name" value="Amidohydro_1"/>
    <property type="match status" value="1"/>
</dbReference>
<feature type="domain" description="Amidohydrolase-related" evidence="8">
    <location>
        <begin position="72"/>
        <end position="430"/>
    </location>
</feature>
<evidence type="ECO:0000256" key="1">
    <source>
        <dbReference type="ARBA" id="ARBA00001947"/>
    </source>
</evidence>
<dbReference type="PANTHER" id="PTHR11271">
    <property type="entry name" value="GUANINE DEAMINASE"/>
    <property type="match status" value="1"/>
</dbReference>
<dbReference type="UniPathway" id="UPA00603">
    <property type="reaction ID" value="UER00660"/>
</dbReference>
<dbReference type="EMBL" id="CZQC01000073">
    <property type="protein sequence ID" value="CUS42985.1"/>
    <property type="molecule type" value="Genomic_DNA"/>
</dbReference>
<sequence>MTLQAHCAAVLHYTASSSADLSSTHAFQPHYFPDGALAIDTDSGRVVACGDAESVLANYPGIEIKTYDNALIMPGMIDTHIHYPQVDVIASYGEQLLDWLNNYTFPAEQAFADEQYAAATADFFLDELARNGTTTALVFGTVHPQSVDAFFSASHQRNMRMICGKVMMDRNAPHALCDTADSSLTQSRELIERWHGKGRQQYAVTPRFAITSTREQLEVAGQLLKEYPTVTLQTHLAENLDEIAFVEELFPERASYLDVYDYYGLLGPRSVFAHGVHLTDTDYQRLSESGSHLAFCPTSNLFLGSGLFRLHKQPHPVSVGLASDVGGGTSMSMLQTLSEAYKICQLNGTSLSAHEAFYRVTQGNAQVLGLDHCIGSFNSGNEADFIVLDLNATPLMQRRQSTCHTLEERLFALMVLGDDRAIAATFVAGQCLYRKVSNKELSN</sequence>
<dbReference type="FunFam" id="3.20.20.140:FF:000022">
    <property type="entry name" value="Guanine deaminase"/>
    <property type="match status" value="1"/>
</dbReference>
<dbReference type="Gene3D" id="2.30.40.10">
    <property type="entry name" value="Urease, subunit C, domain 1"/>
    <property type="match status" value="1"/>
</dbReference>
<protein>
    <recommendedName>
        <fullName evidence="4">guanine deaminase</fullName>
        <ecNumber evidence="4">3.5.4.3</ecNumber>
    </recommendedName>
</protein>
<dbReference type="NCBIfam" id="NF006679">
    <property type="entry name" value="PRK09228.1"/>
    <property type="match status" value="1"/>
</dbReference>
<evidence type="ECO:0000256" key="7">
    <source>
        <dbReference type="ARBA" id="ARBA00022833"/>
    </source>
</evidence>
<evidence type="ECO:0000256" key="3">
    <source>
        <dbReference type="ARBA" id="ARBA00006745"/>
    </source>
</evidence>
<comment type="cofactor">
    <cofactor evidence="1">
        <name>Zn(2+)</name>
        <dbReference type="ChEBI" id="CHEBI:29105"/>
    </cofactor>
</comment>
<dbReference type="GO" id="GO:0008270">
    <property type="term" value="F:zinc ion binding"/>
    <property type="evidence" value="ECO:0007669"/>
    <property type="project" value="InterPro"/>
</dbReference>
<dbReference type="Gene3D" id="3.20.20.140">
    <property type="entry name" value="Metal-dependent hydrolases"/>
    <property type="match status" value="1"/>
</dbReference>
<evidence type="ECO:0000313" key="9">
    <source>
        <dbReference type="EMBL" id="CUS42985.1"/>
    </source>
</evidence>
<dbReference type="NCBIfam" id="TIGR02967">
    <property type="entry name" value="guan_deamin"/>
    <property type="match status" value="1"/>
</dbReference>
<evidence type="ECO:0000256" key="6">
    <source>
        <dbReference type="ARBA" id="ARBA00022801"/>
    </source>
</evidence>
<dbReference type="GO" id="GO:0008892">
    <property type="term" value="F:guanine deaminase activity"/>
    <property type="evidence" value="ECO:0007669"/>
    <property type="project" value="UniProtKB-EC"/>
</dbReference>
<accession>A0A160TEB0</accession>
<proteinExistence type="inferred from homology"/>
<dbReference type="InterPro" id="IPR006680">
    <property type="entry name" value="Amidohydro-rel"/>
</dbReference>
<gene>
    <name evidence="9" type="ORF">MGWOODY_Tha335</name>
</gene>
<dbReference type="GO" id="GO:0005829">
    <property type="term" value="C:cytosol"/>
    <property type="evidence" value="ECO:0007669"/>
    <property type="project" value="TreeGrafter"/>
</dbReference>
<evidence type="ECO:0000256" key="2">
    <source>
        <dbReference type="ARBA" id="ARBA00004984"/>
    </source>
</evidence>
<dbReference type="InterPro" id="IPR014311">
    <property type="entry name" value="Guanine_deaminase"/>
</dbReference>
<reference evidence="9" key="1">
    <citation type="submission" date="2015-10" db="EMBL/GenBank/DDBJ databases">
        <authorList>
            <person name="Gilbert D.G."/>
        </authorList>
    </citation>
    <scope>NUCLEOTIDE SEQUENCE</scope>
</reference>